<dbReference type="Pfam" id="PF07227">
    <property type="entry name" value="PHD_Oberon"/>
    <property type="match status" value="1"/>
</dbReference>
<evidence type="ECO:0000256" key="4">
    <source>
        <dbReference type="ARBA" id="ARBA00022833"/>
    </source>
</evidence>
<dbReference type="EMBL" id="JAXIOK010000008">
    <property type="protein sequence ID" value="KAK4763742.1"/>
    <property type="molecule type" value="Genomic_DNA"/>
</dbReference>
<evidence type="ECO:0000313" key="12">
    <source>
        <dbReference type="EMBL" id="KAK4763742.1"/>
    </source>
</evidence>
<evidence type="ECO:0000256" key="6">
    <source>
        <dbReference type="ARBA" id="ARBA00023242"/>
    </source>
</evidence>
<sequence length="724" mass="80758">MDIFKDSKMGLNGHDADRPSTRQGNHQELTLSYLMGTSSTKGKEIVVEENQHDGRGEMKCVERDFLNLGRGSELPAKREATEEPEQGTEDSGRREKKMKLENTLNLSLALPSASLFLTASSVHRNAMSSAAPHGYVTFSNDLTSPSMSHSCSHPFSHNPSCSLTCNSTENFEFSTGKDDHIWCGGGEGTNGSVHSRFKPIGVASTALTDSRNFLTQGGSFYRTGSANCSENISYFPSELPARPNEEATVSGDSVRRYSNVVKEHERIMKKASLPERLIREIVTESVPVMAQIMAELPDEVLQSSKDCLKTLIETSERKEELLGLRSSLNDRADLTKEALLKCHREQLIIMVSVRTGLGSFLSDKIRVTTSDLIEIFLYMRCWNLNCKSLLPVDDCECKICSVNKGFCSSCMCPVCFNFDCASETCSWVGCDVCSHWCHASCGLQQNLIRPGLSLRGPAGTTEMQFHCVGCDHASEMFGFVKDVFTCCAKSWGLETLTKELNCVKVIFQMSQDFRGKELHRKADDLLLKLGRKLLSTSDACNMIIKFMNYTESECAASAALSSRSNNFAPSSFGNDMFQWPPATADFQKGVVKSSLLFGDDKLVISASSKGGSGLGEDVFDSIESVIRIKEAESQMFQNIAEEARKEAEMYKEMVRVTMDKLEEDYAQRFAKLRLQETEEHRRKMLEDLMALENSHCDYQNMKIKMQTEIAGMWDRIEPTRQQLA</sequence>
<evidence type="ECO:0000256" key="5">
    <source>
        <dbReference type="ARBA" id="ARBA00023054"/>
    </source>
</evidence>
<keyword evidence="2 7" id="KW-0479">Metal-binding</keyword>
<dbReference type="GO" id="GO:0010468">
    <property type="term" value="P:regulation of gene expression"/>
    <property type="evidence" value="ECO:0007669"/>
    <property type="project" value="TreeGrafter"/>
</dbReference>
<reference evidence="12 13" key="1">
    <citation type="journal article" date="2023" name="Hortic Res">
        <title>Pangenome of water caltrop reveals structural variations and asymmetric subgenome divergence after allopolyploidization.</title>
        <authorList>
            <person name="Zhang X."/>
            <person name="Chen Y."/>
            <person name="Wang L."/>
            <person name="Yuan Y."/>
            <person name="Fang M."/>
            <person name="Shi L."/>
            <person name="Lu R."/>
            <person name="Comes H.P."/>
            <person name="Ma Y."/>
            <person name="Chen Y."/>
            <person name="Huang G."/>
            <person name="Zhou Y."/>
            <person name="Zheng Z."/>
            <person name="Qiu Y."/>
        </authorList>
    </citation>
    <scope>NUCLEOTIDE SEQUENCE [LARGE SCALE GENOMIC DNA]</scope>
    <source>
        <tissue evidence="12">Roots</tissue>
    </source>
</reference>
<feature type="domain" description="Oberon-like PHD finger" evidence="10">
    <location>
        <begin position="381"/>
        <end position="503"/>
    </location>
</feature>
<dbReference type="PANTHER" id="PTHR21736:SF38">
    <property type="entry name" value="PROTEIN OBERON 3"/>
    <property type="match status" value="1"/>
</dbReference>
<dbReference type="InterPro" id="IPR047578">
    <property type="entry name" value="OBE1-like_PHD"/>
</dbReference>
<feature type="compositionally biased region" description="Basic and acidic residues" evidence="9">
    <location>
        <begin position="1"/>
        <end position="20"/>
    </location>
</feature>
<accession>A0AAN7QCR3</accession>
<keyword evidence="6 7" id="KW-0539">Nucleus</keyword>
<comment type="function">
    <text evidence="7">Probable transcription factor.</text>
</comment>
<evidence type="ECO:0000256" key="1">
    <source>
        <dbReference type="ARBA" id="ARBA00004123"/>
    </source>
</evidence>
<evidence type="ECO:0000259" key="11">
    <source>
        <dbReference type="Pfam" id="PF16312"/>
    </source>
</evidence>
<dbReference type="GO" id="GO:0005634">
    <property type="term" value="C:nucleus"/>
    <property type="evidence" value="ECO:0007669"/>
    <property type="project" value="UniProtKB-SubCell"/>
</dbReference>
<protein>
    <recommendedName>
        <fullName evidence="7">OBERON-like protein</fullName>
    </recommendedName>
</protein>
<evidence type="ECO:0000256" key="7">
    <source>
        <dbReference type="PIRNR" id="PIRNR025218"/>
    </source>
</evidence>
<evidence type="ECO:0000256" key="3">
    <source>
        <dbReference type="ARBA" id="ARBA00022771"/>
    </source>
</evidence>
<dbReference type="GO" id="GO:0010071">
    <property type="term" value="P:root meristem specification"/>
    <property type="evidence" value="ECO:0007669"/>
    <property type="project" value="TreeGrafter"/>
</dbReference>
<evidence type="ECO:0000313" key="13">
    <source>
        <dbReference type="Proteomes" id="UP001345219"/>
    </source>
</evidence>
<proteinExistence type="predicted"/>
<dbReference type="InterPro" id="IPR032535">
    <property type="entry name" value="Oberon_CC"/>
</dbReference>
<feature type="domain" description="Oberon coiled-coil region" evidence="11">
    <location>
        <begin position="616"/>
        <end position="712"/>
    </location>
</feature>
<comment type="caution">
    <text evidence="12">The sequence shown here is derived from an EMBL/GenBank/DDBJ whole genome shotgun (WGS) entry which is preliminary data.</text>
</comment>
<gene>
    <name evidence="12" type="ORF">SAY87_013180</name>
</gene>
<dbReference type="InterPro" id="IPR004082">
    <property type="entry name" value="OBERON"/>
</dbReference>
<organism evidence="12 13">
    <name type="scientific">Trapa incisa</name>
    <dbReference type="NCBI Taxonomy" id="236973"/>
    <lineage>
        <taxon>Eukaryota</taxon>
        <taxon>Viridiplantae</taxon>
        <taxon>Streptophyta</taxon>
        <taxon>Embryophyta</taxon>
        <taxon>Tracheophyta</taxon>
        <taxon>Spermatophyta</taxon>
        <taxon>Magnoliopsida</taxon>
        <taxon>eudicotyledons</taxon>
        <taxon>Gunneridae</taxon>
        <taxon>Pentapetalae</taxon>
        <taxon>rosids</taxon>
        <taxon>malvids</taxon>
        <taxon>Myrtales</taxon>
        <taxon>Lythraceae</taxon>
        <taxon>Trapa</taxon>
    </lineage>
</organism>
<dbReference type="GO" id="GO:0010078">
    <property type="term" value="P:maintenance of root meristem identity"/>
    <property type="evidence" value="ECO:0007669"/>
    <property type="project" value="TreeGrafter"/>
</dbReference>
<comment type="subcellular location">
    <subcellularLocation>
        <location evidence="1 7">Nucleus</location>
    </subcellularLocation>
</comment>
<evidence type="ECO:0000259" key="10">
    <source>
        <dbReference type="Pfam" id="PF07227"/>
    </source>
</evidence>
<name>A0AAN7QCR3_9MYRT</name>
<keyword evidence="3" id="KW-0863">Zinc-finger</keyword>
<dbReference type="GO" id="GO:0008270">
    <property type="term" value="F:zinc ion binding"/>
    <property type="evidence" value="ECO:0007669"/>
    <property type="project" value="UniProtKB-KW"/>
</dbReference>
<dbReference type="Pfam" id="PF16312">
    <property type="entry name" value="Oberon_cc"/>
    <property type="match status" value="1"/>
</dbReference>
<keyword evidence="13" id="KW-1185">Reference proteome</keyword>
<feature type="coiled-coil region" evidence="8">
    <location>
        <begin position="640"/>
        <end position="694"/>
    </location>
</feature>
<keyword evidence="5 8" id="KW-0175">Coiled coil</keyword>
<dbReference type="Proteomes" id="UP001345219">
    <property type="component" value="Chromosome 11"/>
</dbReference>
<dbReference type="CDD" id="cd15612">
    <property type="entry name" value="PHD_OBE1_like"/>
    <property type="match status" value="1"/>
</dbReference>
<dbReference type="PRINTS" id="PR01544">
    <property type="entry name" value="ARATH130DUF"/>
</dbReference>
<feature type="region of interest" description="Disordered" evidence="9">
    <location>
        <begin position="1"/>
        <end position="26"/>
    </location>
</feature>
<dbReference type="PIRSF" id="PIRSF025218">
    <property type="entry name" value="DUF1423_pln"/>
    <property type="match status" value="1"/>
</dbReference>
<feature type="region of interest" description="Disordered" evidence="9">
    <location>
        <begin position="71"/>
        <end position="96"/>
    </location>
</feature>
<dbReference type="InterPro" id="IPR032881">
    <property type="entry name" value="Oberon-like_PHD"/>
</dbReference>
<dbReference type="AlphaFoldDB" id="A0AAN7QCR3"/>
<evidence type="ECO:0000256" key="9">
    <source>
        <dbReference type="SAM" id="MobiDB-lite"/>
    </source>
</evidence>
<dbReference type="PANTHER" id="PTHR21736">
    <property type="entry name" value="VERNALIZATION-INSENSITIVE PROTEIN 3"/>
    <property type="match status" value="1"/>
</dbReference>
<dbReference type="GO" id="GO:0010492">
    <property type="term" value="P:maintenance of shoot apical meristem identity"/>
    <property type="evidence" value="ECO:0007669"/>
    <property type="project" value="TreeGrafter"/>
</dbReference>
<keyword evidence="4 7" id="KW-0862">Zinc</keyword>
<evidence type="ECO:0000256" key="2">
    <source>
        <dbReference type="ARBA" id="ARBA00022723"/>
    </source>
</evidence>
<evidence type="ECO:0000256" key="8">
    <source>
        <dbReference type="SAM" id="Coils"/>
    </source>
</evidence>